<reference evidence="1 2" key="1">
    <citation type="submission" date="2022-06" db="EMBL/GenBank/DDBJ databases">
        <title>Sequencing the genomes of 1000 actinobacteria strains.</title>
        <authorList>
            <person name="Klenk H.-P."/>
        </authorList>
    </citation>
    <scope>NUCLEOTIDE SEQUENCE [LARGE SCALE GENOMIC DNA]</scope>
    <source>
        <strain evidence="1 2">DSM 41656</strain>
    </source>
</reference>
<evidence type="ECO:0008006" key="3">
    <source>
        <dbReference type="Google" id="ProtNLM"/>
    </source>
</evidence>
<evidence type="ECO:0000313" key="2">
    <source>
        <dbReference type="Proteomes" id="UP001206483"/>
    </source>
</evidence>
<name>A0ABT1J0V5_9ACTN</name>
<dbReference type="RefSeq" id="WP_253799709.1">
    <property type="nucleotide sequence ID" value="NZ_BAAAUB010000023.1"/>
</dbReference>
<proteinExistence type="predicted"/>
<organism evidence="1 2">
    <name type="scientific">Kitasatospora paracochleata</name>
    <dbReference type="NCBI Taxonomy" id="58354"/>
    <lineage>
        <taxon>Bacteria</taxon>
        <taxon>Bacillati</taxon>
        <taxon>Actinomycetota</taxon>
        <taxon>Actinomycetes</taxon>
        <taxon>Kitasatosporales</taxon>
        <taxon>Streptomycetaceae</taxon>
        <taxon>Kitasatospora</taxon>
    </lineage>
</organism>
<sequence length="228" mass="24919">MSTDVSKAADTVAKLRAQADKFAAPLAEAEAALAVAQDTQQARCAERAAEHDQEFLTTWSTQAADRSARGNELHTEFLELLSAEQWLRAYVAHRAERYKREKVIIAAQNAQASASRGLFPNSAGTTCASSRSSPALLTTPLPRLVPPLRRNLSPSGTPTLKRRTDMTLDALDPGPDGTYPHFPATHRGGRYGRTPQLACRCSTVERRCRAESSRCATRGIPADCWLWT</sequence>
<protein>
    <recommendedName>
        <fullName evidence="3">ESX-1 secretion-associated protein</fullName>
    </recommendedName>
</protein>
<comment type="caution">
    <text evidence="1">The sequence shown here is derived from an EMBL/GenBank/DDBJ whole genome shotgun (WGS) entry which is preliminary data.</text>
</comment>
<keyword evidence="2" id="KW-1185">Reference proteome</keyword>
<evidence type="ECO:0000313" key="1">
    <source>
        <dbReference type="EMBL" id="MCP2311065.1"/>
    </source>
</evidence>
<gene>
    <name evidence="1" type="ORF">FHR36_004228</name>
</gene>
<dbReference type="Proteomes" id="UP001206483">
    <property type="component" value="Unassembled WGS sequence"/>
</dbReference>
<accession>A0ABT1J0V5</accession>
<dbReference type="EMBL" id="JAMZDX010000004">
    <property type="protein sequence ID" value="MCP2311065.1"/>
    <property type="molecule type" value="Genomic_DNA"/>
</dbReference>